<evidence type="ECO:0000313" key="2">
    <source>
        <dbReference type="EMBL" id="KAG2628440.1"/>
    </source>
</evidence>
<gene>
    <name evidence="2" type="ORF">PVAP13_3KG252300</name>
</gene>
<evidence type="ECO:0000256" key="1">
    <source>
        <dbReference type="SAM" id="MobiDB-lite"/>
    </source>
</evidence>
<organism evidence="2 3">
    <name type="scientific">Panicum virgatum</name>
    <name type="common">Blackwell switchgrass</name>
    <dbReference type="NCBI Taxonomy" id="38727"/>
    <lineage>
        <taxon>Eukaryota</taxon>
        <taxon>Viridiplantae</taxon>
        <taxon>Streptophyta</taxon>
        <taxon>Embryophyta</taxon>
        <taxon>Tracheophyta</taxon>
        <taxon>Spermatophyta</taxon>
        <taxon>Magnoliopsida</taxon>
        <taxon>Liliopsida</taxon>
        <taxon>Poales</taxon>
        <taxon>Poaceae</taxon>
        <taxon>PACMAD clade</taxon>
        <taxon>Panicoideae</taxon>
        <taxon>Panicodae</taxon>
        <taxon>Paniceae</taxon>
        <taxon>Panicinae</taxon>
        <taxon>Panicum</taxon>
        <taxon>Panicum sect. Hiantes</taxon>
    </lineage>
</organism>
<feature type="region of interest" description="Disordered" evidence="1">
    <location>
        <begin position="65"/>
        <end position="129"/>
    </location>
</feature>
<keyword evidence="3" id="KW-1185">Reference proteome</keyword>
<evidence type="ECO:0000313" key="3">
    <source>
        <dbReference type="Proteomes" id="UP000823388"/>
    </source>
</evidence>
<reference evidence="2" key="1">
    <citation type="submission" date="2020-05" db="EMBL/GenBank/DDBJ databases">
        <title>WGS assembly of Panicum virgatum.</title>
        <authorList>
            <person name="Lovell J.T."/>
            <person name="Jenkins J."/>
            <person name="Shu S."/>
            <person name="Juenger T.E."/>
            <person name="Schmutz J."/>
        </authorList>
    </citation>
    <scope>NUCLEOTIDE SEQUENCE</scope>
    <source>
        <strain evidence="2">AP13</strain>
    </source>
</reference>
<name>A0A8T0V039_PANVG</name>
<feature type="region of interest" description="Disordered" evidence="1">
    <location>
        <begin position="1"/>
        <end position="40"/>
    </location>
</feature>
<dbReference type="AlphaFoldDB" id="A0A8T0V039"/>
<dbReference type="EMBL" id="CM029041">
    <property type="protein sequence ID" value="KAG2628440.1"/>
    <property type="molecule type" value="Genomic_DNA"/>
</dbReference>
<accession>A0A8T0V039</accession>
<feature type="compositionally biased region" description="Basic and acidic residues" evidence="1">
    <location>
        <begin position="99"/>
        <end position="115"/>
    </location>
</feature>
<proteinExistence type="predicted"/>
<comment type="caution">
    <text evidence="2">The sequence shown here is derived from an EMBL/GenBank/DDBJ whole genome shotgun (WGS) entry which is preliminary data.</text>
</comment>
<dbReference type="Proteomes" id="UP000823388">
    <property type="component" value="Chromosome 3K"/>
</dbReference>
<sequence length="129" mass="14164">MDSGSGSNRKRKRKAIGYGRDLKSYFSQGSSSTPSTHGSGVGLEALEVVLQTQVESTDVVAVPMPVEDVEGQASGGVNSSREQTQDKDASDQDQFGPNIRDEVKKAFQVKKDRNMKLPKHPKRNRTERN</sequence>
<feature type="compositionally biased region" description="Low complexity" evidence="1">
    <location>
        <begin position="24"/>
        <end position="38"/>
    </location>
</feature>
<protein>
    <submittedName>
        <fullName evidence="2">Uncharacterized protein</fullName>
    </submittedName>
</protein>